<organism evidence="2 3">
    <name type="scientific">Volvox africanus</name>
    <dbReference type="NCBI Taxonomy" id="51714"/>
    <lineage>
        <taxon>Eukaryota</taxon>
        <taxon>Viridiplantae</taxon>
        <taxon>Chlorophyta</taxon>
        <taxon>core chlorophytes</taxon>
        <taxon>Chlorophyceae</taxon>
        <taxon>CS clade</taxon>
        <taxon>Chlamydomonadales</taxon>
        <taxon>Volvocaceae</taxon>
        <taxon>Volvox</taxon>
    </lineage>
</organism>
<feature type="region of interest" description="Disordered" evidence="1">
    <location>
        <begin position="102"/>
        <end position="133"/>
    </location>
</feature>
<reference evidence="2" key="1">
    <citation type="journal article" date="2021" name="Proc. Natl. Acad. Sci. U.S.A.">
        <title>Three genomes in the algal genus Volvox reveal the fate of a haploid sex-determining region after a transition to homothallism.</title>
        <authorList>
            <person name="Yamamoto K."/>
            <person name="Hamaji T."/>
            <person name="Kawai-Toyooka H."/>
            <person name="Matsuzaki R."/>
            <person name="Takahashi F."/>
            <person name="Nishimura Y."/>
            <person name="Kawachi M."/>
            <person name="Noguchi H."/>
            <person name="Minakuchi Y."/>
            <person name="Umen J.G."/>
            <person name="Toyoda A."/>
            <person name="Nozaki H."/>
        </authorList>
    </citation>
    <scope>NUCLEOTIDE SEQUENCE</scope>
    <source>
        <strain evidence="2">NIES-3780</strain>
    </source>
</reference>
<dbReference type="Proteomes" id="UP000747399">
    <property type="component" value="Unassembled WGS sequence"/>
</dbReference>
<dbReference type="AlphaFoldDB" id="A0A8J4BJN9"/>
<proteinExistence type="predicted"/>
<keyword evidence="3" id="KW-1185">Reference proteome</keyword>
<evidence type="ECO:0000313" key="2">
    <source>
        <dbReference type="EMBL" id="GIL62058.1"/>
    </source>
</evidence>
<name>A0A8J4BJN9_9CHLO</name>
<dbReference type="EMBL" id="BNCO01000049">
    <property type="protein sequence ID" value="GIL62058.1"/>
    <property type="molecule type" value="Genomic_DNA"/>
</dbReference>
<comment type="caution">
    <text evidence="2">The sequence shown here is derived from an EMBL/GenBank/DDBJ whole genome shotgun (WGS) entry which is preliminary data.</text>
</comment>
<gene>
    <name evidence="2" type="ORF">Vafri_16360</name>
</gene>
<accession>A0A8J4BJN9</accession>
<evidence type="ECO:0000256" key="1">
    <source>
        <dbReference type="SAM" id="MobiDB-lite"/>
    </source>
</evidence>
<protein>
    <submittedName>
        <fullName evidence="2">Uncharacterized protein</fullName>
    </submittedName>
</protein>
<sequence>MACCSAETSSTPLQRASEYVRVDLGVNESTIKPGAVTYVQISPYSVFLQQSYHIKNPSQGLPQQTVVVPALLWTQALSIAVRRHAPSYRFGAHQTSEVLQYTPRPTRRAPAGVAVADSPQQRSPGDPQRGRRVSGAWGIEAVEGGLHLRPPAT</sequence>
<evidence type="ECO:0000313" key="3">
    <source>
        <dbReference type="Proteomes" id="UP000747399"/>
    </source>
</evidence>